<feature type="domain" description="Peptidase M12B" evidence="2">
    <location>
        <begin position="211"/>
        <end position="401"/>
    </location>
</feature>
<gene>
    <name evidence="3" type="ORF">DKT75_15340</name>
</gene>
<reference evidence="3 4" key="1">
    <citation type="submission" date="2018-05" db="EMBL/GenBank/DDBJ databases">
        <title>Leucothrix arctica sp. nov., isolated from Arctic seawater.</title>
        <authorList>
            <person name="Choi A."/>
            <person name="Baek K."/>
        </authorList>
    </citation>
    <scope>NUCLEOTIDE SEQUENCE [LARGE SCALE GENOMIC DNA]</scope>
    <source>
        <strain evidence="3 4">IMCC9719</strain>
    </source>
</reference>
<dbReference type="GO" id="GO:0006508">
    <property type="term" value="P:proteolysis"/>
    <property type="evidence" value="ECO:0007669"/>
    <property type="project" value="InterPro"/>
</dbReference>
<keyword evidence="4" id="KW-1185">Reference proteome</keyword>
<dbReference type="SUPFAM" id="SSF55486">
    <property type="entry name" value="Metalloproteases ('zincins'), catalytic domain"/>
    <property type="match status" value="1"/>
</dbReference>
<dbReference type="InterPro" id="IPR001590">
    <property type="entry name" value="Peptidase_M12B"/>
</dbReference>
<dbReference type="GO" id="GO:0004222">
    <property type="term" value="F:metalloendopeptidase activity"/>
    <property type="evidence" value="ECO:0007669"/>
    <property type="project" value="InterPro"/>
</dbReference>
<evidence type="ECO:0000313" key="4">
    <source>
        <dbReference type="Proteomes" id="UP000245506"/>
    </source>
</evidence>
<dbReference type="Pfam" id="PF13583">
    <property type="entry name" value="Reprolysin_4"/>
    <property type="match status" value="1"/>
</dbReference>
<organism evidence="3 4">
    <name type="scientific">Leucothrix arctica</name>
    <dbReference type="NCBI Taxonomy" id="1481894"/>
    <lineage>
        <taxon>Bacteria</taxon>
        <taxon>Pseudomonadati</taxon>
        <taxon>Pseudomonadota</taxon>
        <taxon>Gammaproteobacteria</taxon>
        <taxon>Thiotrichales</taxon>
        <taxon>Thiotrichaceae</taxon>
        <taxon>Leucothrix</taxon>
    </lineage>
</organism>
<dbReference type="InterPro" id="IPR024079">
    <property type="entry name" value="MetalloPept_cat_dom_sf"/>
</dbReference>
<proteinExistence type="predicted"/>
<sequence length="705" mass="75167">MEMGITRTYFRLVTALGFCICTNSSFADSMWQDQSSSLAARSLEVVEQIGKTRSLTLDHEAMAALLLQTTSGDNIQARSINTLSVEVPLPDGSNVTVALEKTDLLPTQLSSAYPSIQTYKVTQPVGLIVSGRVDFTSHGFHALLHTRDGQTLLVDPEEQGNLGQYVSYAKADLFNDQPYQCSTPEAHDHASFSPIQARSFIAARSSSGGIVEYKIAVAATAEYTQAQGGTVEDALSAIVTSLSRVNNVYEHSLGVRFKLVENNDLLIYTNTSTDPYTNYQIEDLLNENQINIDQVIGSDNYDIGHVFGTSGGGLAYISSLCNESSKAKGASGISRPYGEFFNIDFVAHELGHQLGATHTFNADQGICTSGARTASTAFEPGSGSTIMSYAGGCGTDDVQAFADSMFHSGNIQQIRQNITTGAANACGVHVSHDNLAPVVFAGTSHSIPANTPFELTATASDIDDDSLLYSWDQLDAGSSSSIDLDTGDNPLFRVLPATAKASRSFPALTTLLGGTALAGETLPSTDRKLNFQVSVYDSYNSPSMDQVQLNIVNTGKTFTLENHAEAYATGAQSTIYWESANTQDSPINCATVDLNLSTDNGGNFDYLIADSIPNNGVASVYIPSEIPNSSSGRFKLSCSDNVFFSLSASAFSLNSDASLVEINTRSTNTATTNNPSSASGGGSTPPLFAFTTLLLFLLRKQYFTK</sequence>
<accession>A0A317C7Q4</accession>
<evidence type="ECO:0000256" key="1">
    <source>
        <dbReference type="SAM" id="SignalP"/>
    </source>
</evidence>
<evidence type="ECO:0000313" key="3">
    <source>
        <dbReference type="EMBL" id="PWQ94665.1"/>
    </source>
</evidence>
<feature type="signal peptide" evidence="1">
    <location>
        <begin position="1"/>
        <end position="27"/>
    </location>
</feature>
<dbReference type="EMBL" id="QGKL01000039">
    <property type="protein sequence ID" value="PWQ94665.1"/>
    <property type="molecule type" value="Genomic_DNA"/>
</dbReference>
<dbReference type="Gene3D" id="2.60.40.10">
    <property type="entry name" value="Immunoglobulins"/>
    <property type="match status" value="1"/>
</dbReference>
<name>A0A317C7Q4_9GAMM</name>
<dbReference type="AlphaFoldDB" id="A0A317C7Q4"/>
<dbReference type="InterPro" id="IPR013783">
    <property type="entry name" value="Ig-like_fold"/>
</dbReference>
<comment type="caution">
    <text evidence="3">The sequence shown here is derived from an EMBL/GenBank/DDBJ whole genome shotgun (WGS) entry which is preliminary data.</text>
</comment>
<dbReference type="Proteomes" id="UP000245506">
    <property type="component" value="Unassembled WGS sequence"/>
</dbReference>
<keyword evidence="1" id="KW-0732">Signal</keyword>
<evidence type="ECO:0000259" key="2">
    <source>
        <dbReference type="PROSITE" id="PS50215"/>
    </source>
</evidence>
<protein>
    <recommendedName>
        <fullName evidence="2">Peptidase M12B domain-containing protein</fullName>
    </recommendedName>
</protein>
<dbReference type="PROSITE" id="PS50215">
    <property type="entry name" value="ADAM_MEPRO"/>
    <property type="match status" value="1"/>
</dbReference>
<dbReference type="Gene3D" id="3.40.390.10">
    <property type="entry name" value="Collagenase (Catalytic Domain)"/>
    <property type="match status" value="1"/>
</dbReference>
<feature type="chain" id="PRO_5016447347" description="Peptidase M12B domain-containing protein" evidence="1">
    <location>
        <begin position="28"/>
        <end position="705"/>
    </location>
</feature>